<evidence type="ECO:0000259" key="1">
    <source>
        <dbReference type="PROSITE" id="PS51832"/>
    </source>
</evidence>
<comment type="caution">
    <text evidence="2">The sequence shown here is derived from an EMBL/GenBank/DDBJ whole genome shotgun (WGS) entry which is preliminary data.</text>
</comment>
<dbReference type="InterPro" id="IPR037522">
    <property type="entry name" value="HD_GYP_dom"/>
</dbReference>
<dbReference type="InterPro" id="IPR003607">
    <property type="entry name" value="HD/PDEase_dom"/>
</dbReference>
<dbReference type="Gene3D" id="1.10.3210.10">
    <property type="entry name" value="Hypothetical protein af1432"/>
    <property type="match status" value="1"/>
</dbReference>
<protein>
    <submittedName>
        <fullName evidence="2">Cyclic di-GMP phosphodiesterase response regulator RpfG</fullName>
        <ecNumber evidence="2">3.1.4.52</ecNumber>
    </submittedName>
</protein>
<sequence length="352" mass="40546">MLWEKKFLSINELRPGMMSSSDIIFEDKMLLAKNTVITESHINNLKQNYAVDKIQVYLKDDSDDPLIIQENSVQKIESDFNEFSLNLKHIFDKISNLPVPEMNEIRTFSKKIQEEFKSVGIVIRNIVFYGSGNDTIYRHSINVSAISFILGKWLNFDQRELNLLTYSAILHDFGKTKISKDIIDKKGTLTSKEYKIIKTHPVISYNFVKSIPYLDSSVSYGVLMHHEKMDGSGYPLGISGDKIHSFAKIIAIADLFDEVNSSRYYKKVKGPFEALQVIQEQSLGKLDRKYCDMFLNHIINYFMGENVLLNNGKKYKVLQVNINDLTSPLLLDQGDFLDLKKEKNLYVEKLVI</sequence>
<dbReference type="SUPFAM" id="SSF109604">
    <property type="entry name" value="HD-domain/PDEase-like"/>
    <property type="match status" value="1"/>
</dbReference>
<organism evidence="2 3">
    <name type="scientific">Clostridium luticellarii</name>
    <dbReference type="NCBI Taxonomy" id="1691940"/>
    <lineage>
        <taxon>Bacteria</taxon>
        <taxon>Bacillati</taxon>
        <taxon>Bacillota</taxon>
        <taxon>Clostridia</taxon>
        <taxon>Eubacteriales</taxon>
        <taxon>Clostridiaceae</taxon>
        <taxon>Clostridium</taxon>
    </lineage>
</organism>
<dbReference type="EMBL" id="PVXP01000050">
    <property type="protein sequence ID" value="PRR82884.1"/>
    <property type="molecule type" value="Genomic_DNA"/>
</dbReference>
<evidence type="ECO:0000313" key="2">
    <source>
        <dbReference type="EMBL" id="PRR82884.1"/>
    </source>
</evidence>
<keyword evidence="2" id="KW-0378">Hydrolase</keyword>
<feature type="domain" description="HD-GYP" evidence="1">
    <location>
        <begin position="114"/>
        <end position="310"/>
    </location>
</feature>
<reference evidence="2 3" key="1">
    <citation type="submission" date="2018-03" db="EMBL/GenBank/DDBJ databases">
        <title>Genome sequence of Clostridium luticellarii DSM 29923.</title>
        <authorList>
            <person name="Poehlein A."/>
            <person name="Daniel R."/>
        </authorList>
    </citation>
    <scope>NUCLEOTIDE SEQUENCE [LARGE SCALE GENOMIC DNA]</scope>
    <source>
        <strain evidence="2 3">DSM 29923</strain>
    </source>
</reference>
<evidence type="ECO:0000313" key="3">
    <source>
        <dbReference type="Proteomes" id="UP000237798"/>
    </source>
</evidence>
<proteinExistence type="predicted"/>
<dbReference type="PANTHER" id="PTHR43155:SF2">
    <property type="entry name" value="CYCLIC DI-GMP PHOSPHODIESTERASE PA4108"/>
    <property type="match status" value="1"/>
</dbReference>
<dbReference type="PANTHER" id="PTHR43155">
    <property type="entry name" value="CYCLIC DI-GMP PHOSPHODIESTERASE PA4108-RELATED"/>
    <property type="match status" value="1"/>
</dbReference>
<keyword evidence="3" id="KW-1185">Reference proteome</keyword>
<name>A0A2T0BGA3_9CLOT</name>
<dbReference type="OrthoDB" id="9804747at2"/>
<dbReference type="PROSITE" id="PS51832">
    <property type="entry name" value="HD_GYP"/>
    <property type="match status" value="1"/>
</dbReference>
<dbReference type="SMART" id="SM00471">
    <property type="entry name" value="HDc"/>
    <property type="match status" value="1"/>
</dbReference>
<dbReference type="GO" id="GO:0071111">
    <property type="term" value="F:cyclic-guanylate-specific phosphodiesterase activity"/>
    <property type="evidence" value="ECO:0007669"/>
    <property type="project" value="UniProtKB-EC"/>
</dbReference>
<dbReference type="CDD" id="cd00077">
    <property type="entry name" value="HDc"/>
    <property type="match status" value="1"/>
</dbReference>
<dbReference type="Pfam" id="PF13487">
    <property type="entry name" value="HD_5"/>
    <property type="match status" value="1"/>
</dbReference>
<dbReference type="AlphaFoldDB" id="A0A2T0BGA3"/>
<accession>A0A2T0BGA3</accession>
<dbReference type="EC" id="3.1.4.52" evidence="2"/>
<gene>
    <name evidence="2" type="primary">rpfG_2</name>
    <name evidence="2" type="ORF">CLLU_27700</name>
</gene>
<dbReference type="Proteomes" id="UP000237798">
    <property type="component" value="Unassembled WGS sequence"/>
</dbReference>
<dbReference type="RefSeq" id="WP_106010358.1">
    <property type="nucleotide sequence ID" value="NZ_PVXP01000050.1"/>
</dbReference>